<feature type="region of interest" description="Disordered" evidence="1">
    <location>
        <begin position="373"/>
        <end position="395"/>
    </location>
</feature>
<dbReference type="Pfam" id="PF03109">
    <property type="entry name" value="ABC1"/>
    <property type="match status" value="1"/>
</dbReference>
<dbReference type="Pfam" id="PF00144">
    <property type="entry name" value="Beta-lactamase"/>
    <property type="match status" value="2"/>
</dbReference>
<keyword evidence="5" id="KW-1185">Reference proteome</keyword>
<evidence type="ECO:0000313" key="4">
    <source>
        <dbReference type="EMBL" id="BAM78768.1"/>
    </source>
</evidence>
<proteinExistence type="predicted"/>
<reference evidence="4 5" key="1">
    <citation type="journal article" date="2004" name="Nature">
        <title>Genome sequence of the ultrasmall unicellular red alga Cyanidioschyzon merolae 10D.</title>
        <authorList>
            <person name="Matsuzaki M."/>
            <person name="Misumi O."/>
            <person name="Shin-i T."/>
            <person name="Maruyama S."/>
            <person name="Takahara M."/>
            <person name="Miyagishima S."/>
            <person name="Mori T."/>
            <person name="Nishida K."/>
            <person name="Yagisawa F."/>
            <person name="Nishida K."/>
            <person name="Yoshida Y."/>
            <person name="Nishimura Y."/>
            <person name="Nakao S."/>
            <person name="Kobayashi T."/>
            <person name="Momoyama Y."/>
            <person name="Higashiyama T."/>
            <person name="Minoda A."/>
            <person name="Sano M."/>
            <person name="Nomoto H."/>
            <person name="Oishi K."/>
            <person name="Hayashi H."/>
            <person name="Ohta F."/>
            <person name="Nishizaka S."/>
            <person name="Haga S."/>
            <person name="Miura S."/>
            <person name="Morishita T."/>
            <person name="Kabeya Y."/>
            <person name="Terasawa K."/>
            <person name="Suzuki Y."/>
            <person name="Ishii Y."/>
            <person name="Asakawa S."/>
            <person name="Takano H."/>
            <person name="Ohta N."/>
            <person name="Kuroiwa H."/>
            <person name="Tanaka K."/>
            <person name="Shimizu N."/>
            <person name="Sugano S."/>
            <person name="Sato N."/>
            <person name="Nozaki H."/>
            <person name="Ogasawara N."/>
            <person name="Kohara Y."/>
            <person name="Kuroiwa T."/>
        </authorList>
    </citation>
    <scope>NUCLEOTIDE SEQUENCE [LARGE SCALE GENOMIC DNA]</scope>
    <source>
        <strain evidence="4 5">10D</strain>
    </source>
</reference>
<name>M1VE54_CYAM1</name>
<protein>
    <submittedName>
        <fullName evidence="4">Uncharacterized protein</fullName>
    </submittedName>
</protein>
<feature type="region of interest" description="Disordered" evidence="1">
    <location>
        <begin position="419"/>
        <end position="455"/>
    </location>
</feature>
<feature type="domain" description="ABC1 atypical kinase-like" evidence="3">
    <location>
        <begin position="93"/>
        <end position="355"/>
    </location>
</feature>
<dbReference type="InterPro" id="IPR004147">
    <property type="entry name" value="ABC1_dom"/>
</dbReference>
<dbReference type="Proteomes" id="UP000007014">
    <property type="component" value="Chromosome 1"/>
</dbReference>
<feature type="compositionally biased region" description="Polar residues" evidence="1">
    <location>
        <begin position="381"/>
        <end position="390"/>
    </location>
</feature>
<dbReference type="HOGENOM" id="CLU_006533_8_1_1"/>
<evidence type="ECO:0000313" key="5">
    <source>
        <dbReference type="Proteomes" id="UP000007014"/>
    </source>
</evidence>
<dbReference type="Gene3D" id="3.40.710.10">
    <property type="entry name" value="DD-peptidase/beta-lactamase superfamily"/>
    <property type="match status" value="2"/>
</dbReference>
<evidence type="ECO:0000259" key="2">
    <source>
        <dbReference type="Pfam" id="PF00144"/>
    </source>
</evidence>
<evidence type="ECO:0000259" key="3">
    <source>
        <dbReference type="Pfam" id="PF03109"/>
    </source>
</evidence>
<dbReference type="Gramene" id="CMA056CT">
    <property type="protein sequence ID" value="CMA056CT"/>
    <property type="gene ID" value="CMA056C"/>
</dbReference>
<organism evidence="4 5">
    <name type="scientific">Cyanidioschyzon merolae (strain NIES-3377 / 10D)</name>
    <name type="common">Unicellular red alga</name>
    <dbReference type="NCBI Taxonomy" id="280699"/>
    <lineage>
        <taxon>Eukaryota</taxon>
        <taxon>Rhodophyta</taxon>
        <taxon>Bangiophyceae</taxon>
        <taxon>Cyanidiales</taxon>
        <taxon>Cyanidiaceae</taxon>
        <taxon>Cyanidioschyzon</taxon>
    </lineage>
</organism>
<feature type="domain" description="Beta-lactamase-related" evidence="2">
    <location>
        <begin position="529"/>
        <end position="716"/>
    </location>
</feature>
<dbReference type="eggNOG" id="KOG1235">
    <property type="taxonomic scope" value="Eukaryota"/>
</dbReference>
<dbReference type="CDD" id="cd05121">
    <property type="entry name" value="ABC1_ADCK3-like"/>
    <property type="match status" value="1"/>
</dbReference>
<gene>
    <name evidence="4" type="ORF">CYME_CMA056C</name>
</gene>
<dbReference type="KEGG" id="cme:CYME_CMA056C"/>
<dbReference type="GeneID" id="16992188"/>
<dbReference type="AlphaFoldDB" id="M1VE54"/>
<dbReference type="InterPro" id="IPR001466">
    <property type="entry name" value="Beta-lactam-related"/>
</dbReference>
<evidence type="ECO:0000256" key="1">
    <source>
        <dbReference type="SAM" id="MobiDB-lite"/>
    </source>
</evidence>
<feature type="domain" description="Beta-lactamase-related" evidence="2">
    <location>
        <begin position="880"/>
        <end position="1015"/>
    </location>
</feature>
<dbReference type="SUPFAM" id="SSF56601">
    <property type="entry name" value="beta-lactamase/transpeptidase-like"/>
    <property type="match status" value="2"/>
</dbReference>
<accession>M1VE54</accession>
<dbReference type="InterPro" id="IPR051130">
    <property type="entry name" value="Mito_struct-func_regulator"/>
</dbReference>
<dbReference type="EMBL" id="AP006483">
    <property type="protein sequence ID" value="BAM78768.1"/>
    <property type="molecule type" value="Genomic_DNA"/>
</dbReference>
<dbReference type="SUPFAM" id="SSF56112">
    <property type="entry name" value="Protein kinase-like (PK-like)"/>
    <property type="match status" value="1"/>
</dbReference>
<dbReference type="OrthoDB" id="3474at2759"/>
<dbReference type="InterPro" id="IPR012338">
    <property type="entry name" value="Beta-lactam/transpept-like"/>
</dbReference>
<sequence length="1035" mass="115288">MWFALALWARRIVVYYVALRVYVDVRWTRRRARAFGEDDARYALLWSRCHRRCARRLLRSMLRLRGLWLKAGQYVSTRADVVPVEYVEELMQLQDAVPAEAGDRVRARLERELARAPFQRGLLDVFANIDLEEPLGCASIAQVHRARLRGSNAQVVVKLRHRGVKRVVEQDLENLRIIFDWIAYYEPDFDWRELVREWSSRVREELDFRLEATNLQRTRNSLAQAGMLYTEVLMPQVFPDLVSERLLVMEYMEGVRITAFGPDGIARNADGSVRLRLEPASLELVMQRISRAFAHQMLVDGVFNGDPHGGNILVCAYQPGVYLPVLLDFGLVIRMEERMRQGLARMMLAASDGDTFLLIRSFAEMGIRFPGIESSKDVPKGSTQHDSTAVTLDGDPGRSMEVVQFLFRSTAPIEEAKREQEAFYRKRSQPRDASLPGRNDPEAAPKKAVASKPKDFPSTTIPGSIMFMMRVVGLLRGLASTLGVRHAFLPVFREYALRSLPPAPDTWISRSPARSLSDKVLALCHSLKDRVVGIQVAVYHKHRLLVDVAYGRVDPYSWNRDGSNIVTPKTLFSSFSTTKGITAMLVARALHRVQTAAASTSTARAESYDEGSLARWRQGYHTPVHTIWPEFGTSTWKRACTIGHIMSHRSGLQHALPASFSMCNALNWDLMVSEIAQVEPVFEPGTRVAYQYLSFSWLAGGILERCPTLDAQRPYARVAEHLAQLKEAFGIEPDEAYIGLEIQQVGGSDDGTFDKHGAVVCDTQGIPNGIKEHMSGNPPVSRDRLAVLNKFGAGLTSDALLGGDGAATAQAEAAAPAGERAFPAPVDAVATSTDPAGLETGERPASSTVERAHQSTLSVVSAASSDLLNSGLDAIGTLMEANDNPLEKQQLSQLRERIQREKLFWVLDPCFFNHLLVRKACLPAANGHFTARALARFYDKAMQQPWWRMATEAVPDSDWTLGGLLRFADGLIIGHGGIGGSFALAIPKAQLTIAITVNRLELSRNGPSVAEHVLELVAKDLHIKRFAPKRLFRRR</sequence>
<dbReference type="PANTHER" id="PTHR43173:SF3">
    <property type="entry name" value="ABC1 FAMILY PROTEIN"/>
    <property type="match status" value="1"/>
</dbReference>
<dbReference type="RefSeq" id="XP_005535054.1">
    <property type="nucleotide sequence ID" value="XM_005534997.1"/>
</dbReference>
<dbReference type="InterPro" id="IPR011009">
    <property type="entry name" value="Kinase-like_dom_sf"/>
</dbReference>
<reference evidence="4 5" key="2">
    <citation type="journal article" date="2007" name="BMC Biol.">
        <title>A 100%-complete sequence reveals unusually simple genomic features in the hot-spring red alga Cyanidioschyzon merolae.</title>
        <authorList>
            <person name="Nozaki H."/>
            <person name="Takano H."/>
            <person name="Misumi O."/>
            <person name="Terasawa K."/>
            <person name="Matsuzaki M."/>
            <person name="Maruyama S."/>
            <person name="Nishida K."/>
            <person name="Yagisawa F."/>
            <person name="Yoshida Y."/>
            <person name="Fujiwara T."/>
            <person name="Takio S."/>
            <person name="Tamura K."/>
            <person name="Chung S.J."/>
            <person name="Nakamura S."/>
            <person name="Kuroiwa H."/>
            <person name="Tanaka K."/>
            <person name="Sato N."/>
            <person name="Kuroiwa T."/>
        </authorList>
    </citation>
    <scope>NUCLEOTIDE SEQUENCE [LARGE SCALE GENOMIC DNA]</scope>
    <source>
        <strain evidence="4 5">10D</strain>
    </source>
</reference>
<dbReference type="OMA" id="EWCKESP"/>
<dbReference type="PANTHER" id="PTHR43173">
    <property type="entry name" value="ABC1 FAMILY PROTEIN"/>
    <property type="match status" value="1"/>
</dbReference>